<keyword evidence="5" id="KW-0539">Nucleus</keyword>
<dbReference type="Pfam" id="PF00533">
    <property type="entry name" value="BRCT"/>
    <property type="match status" value="1"/>
</dbReference>
<evidence type="ECO:0000256" key="3">
    <source>
        <dbReference type="ARBA" id="ARBA00022763"/>
    </source>
</evidence>
<protein>
    <recommendedName>
        <fullName evidence="7">BRCT domain-containing protein</fullName>
    </recommendedName>
</protein>
<dbReference type="Proteomes" id="UP001497522">
    <property type="component" value="Chromosome 12"/>
</dbReference>
<evidence type="ECO:0000256" key="4">
    <source>
        <dbReference type="ARBA" id="ARBA00023204"/>
    </source>
</evidence>
<feature type="domain" description="BRCT" evidence="7">
    <location>
        <begin position="146"/>
        <end position="234"/>
    </location>
</feature>
<evidence type="ECO:0000256" key="2">
    <source>
        <dbReference type="ARBA" id="ARBA00022737"/>
    </source>
</evidence>
<dbReference type="InterPro" id="IPR045080">
    <property type="entry name" value="BRCT_XRCC1_rpt1"/>
</dbReference>
<keyword evidence="4" id="KW-0234">DNA repair</keyword>
<evidence type="ECO:0000256" key="1">
    <source>
        <dbReference type="ARBA" id="ARBA00004123"/>
    </source>
</evidence>
<accession>A0ABP1AH44</accession>
<feature type="region of interest" description="Disordered" evidence="6">
    <location>
        <begin position="1"/>
        <end position="143"/>
    </location>
</feature>
<dbReference type="SUPFAM" id="SSF52113">
    <property type="entry name" value="BRCT domain"/>
    <property type="match status" value="1"/>
</dbReference>
<dbReference type="InterPro" id="IPR001357">
    <property type="entry name" value="BRCT_dom"/>
</dbReference>
<dbReference type="SMART" id="SM00292">
    <property type="entry name" value="BRCT"/>
    <property type="match status" value="1"/>
</dbReference>
<dbReference type="PROSITE" id="PS50172">
    <property type="entry name" value="BRCT"/>
    <property type="match status" value="1"/>
</dbReference>
<name>A0ABP1AH44_9BRYO</name>
<sequence length="436" mass="47796">MDPNGEEAVVSSSYSSTKLTRKLPAWASSSDQQAELKGKAHKRGPEIDVDGDEEDGQNADEQKRVVPLTKTTRKSPVEDDTGETKKGTTNNKIGSSQVAKKNSEVGGGARSGPRHHCAKEMEKEETGNNAVRNAQPGSKPAAPLQDFSKLLEGVVFAISGMVNPARSNLREQAIEMGARYKPDWTSDCTLLVCAFPNTPKFKQVTADGGTIVSKDWIPECHRQRKLIDIDRYLLNEGRPWRHSSLAQGIHSSDIVKKLACYGLPADDKKSGKDPSCGSYGDIQQLVYQDLMSSISWLQQQEEKPTPEDLEAIAAQGILICLEDTIKGLQETSGVTKIVKDWGFVPHAVKKLAALEECGGSGKYNVVKEAERLHGIYAEELKKLSARSRASKQADEKKESEKEEQEAVKDDDVDDDATEVMSDEDSGEAVEQDDRRP</sequence>
<dbReference type="Gene3D" id="3.40.50.10190">
    <property type="entry name" value="BRCT domain"/>
    <property type="match status" value="1"/>
</dbReference>
<evidence type="ECO:0000313" key="8">
    <source>
        <dbReference type="EMBL" id="CAK9861876.1"/>
    </source>
</evidence>
<dbReference type="CDD" id="cd17725">
    <property type="entry name" value="BRCT_XRCC1_rpt1"/>
    <property type="match status" value="1"/>
</dbReference>
<evidence type="ECO:0000256" key="5">
    <source>
        <dbReference type="ARBA" id="ARBA00023242"/>
    </source>
</evidence>
<dbReference type="PANTHER" id="PTHR11370:SF5">
    <property type="entry name" value="DNA REPAIR PROTEIN XRCC1"/>
    <property type="match status" value="1"/>
</dbReference>
<feature type="region of interest" description="Disordered" evidence="6">
    <location>
        <begin position="383"/>
        <end position="436"/>
    </location>
</feature>
<reference evidence="8" key="1">
    <citation type="submission" date="2024-03" db="EMBL/GenBank/DDBJ databases">
        <authorList>
            <consortium name="ELIXIR-Norway"/>
            <consortium name="Elixir Norway"/>
        </authorList>
    </citation>
    <scope>NUCLEOTIDE SEQUENCE</scope>
</reference>
<feature type="compositionally biased region" description="Basic and acidic residues" evidence="6">
    <location>
        <begin position="34"/>
        <end position="46"/>
    </location>
</feature>
<proteinExistence type="predicted"/>
<evidence type="ECO:0000313" key="9">
    <source>
        <dbReference type="Proteomes" id="UP001497522"/>
    </source>
</evidence>
<dbReference type="PANTHER" id="PTHR11370">
    <property type="entry name" value="DNA-REPAIR PROTEIN XRCC1"/>
    <property type="match status" value="1"/>
</dbReference>
<feature type="compositionally biased region" description="Basic and acidic residues" evidence="6">
    <location>
        <begin position="391"/>
        <end position="409"/>
    </location>
</feature>
<keyword evidence="9" id="KW-1185">Reference proteome</keyword>
<feature type="compositionally biased region" description="Acidic residues" evidence="6">
    <location>
        <begin position="47"/>
        <end position="58"/>
    </location>
</feature>
<feature type="compositionally biased region" description="Polar residues" evidence="6">
    <location>
        <begin position="127"/>
        <end position="136"/>
    </location>
</feature>
<dbReference type="EMBL" id="OZ023713">
    <property type="protein sequence ID" value="CAK9861876.1"/>
    <property type="molecule type" value="Genomic_DNA"/>
</dbReference>
<comment type="subcellular location">
    <subcellularLocation>
        <location evidence="1">Nucleus</location>
    </subcellularLocation>
</comment>
<feature type="compositionally biased region" description="Acidic residues" evidence="6">
    <location>
        <begin position="410"/>
        <end position="430"/>
    </location>
</feature>
<dbReference type="InterPro" id="IPR036420">
    <property type="entry name" value="BRCT_dom_sf"/>
</dbReference>
<evidence type="ECO:0000256" key="6">
    <source>
        <dbReference type="SAM" id="MobiDB-lite"/>
    </source>
</evidence>
<evidence type="ECO:0000259" key="7">
    <source>
        <dbReference type="PROSITE" id="PS50172"/>
    </source>
</evidence>
<keyword evidence="2" id="KW-0677">Repeat</keyword>
<gene>
    <name evidence="8" type="ORF">CSSPJE1EN2_LOCUS4871</name>
</gene>
<organism evidence="8 9">
    <name type="scientific">Sphagnum jensenii</name>
    <dbReference type="NCBI Taxonomy" id="128206"/>
    <lineage>
        <taxon>Eukaryota</taxon>
        <taxon>Viridiplantae</taxon>
        <taxon>Streptophyta</taxon>
        <taxon>Embryophyta</taxon>
        <taxon>Bryophyta</taxon>
        <taxon>Sphagnophytina</taxon>
        <taxon>Sphagnopsida</taxon>
        <taxon>Sphagnales</taxon>
        <taxon>Sphagnaceae</taxon>
        <taxon>Sphagnum</taxon>
    </lineage>
</organism>
<keyword evidence="3" id="KW-0227">DNA damage</keyword>